<feature type="region of interest" description="Disordered" evidence="1">
    <location>
        <begin position="155"/>
        <end position="174"/>
    </location>
</feature>
<reference evidence="2" key="3">
    <citation type="submission" date="2012-09" db="EMBL/GenBank/DDBJ databases">
        <authorList>
            <consortium name="VectorBase"/>
        </authorList>
    </citation>
    <scope>NUCLEOTIDE SEQUENCE</scope>
    <source>
        <strain evidence="2">Liverpool</strain>
    </source>
</reference>
<proteinExistence type="predicted"/>
<evidence type="ECO:0000256" key="1">
    <source>
        <dbReference type="SAM" id="MobiDB-lite"/>
    </source>
</evidence>
<reference evidence="2" key="2">
    <citation type="journal article" date="2007" name="Science">
        <title>Genome sequence of Aedes aegypti, a major arbovirus vector.</title>
        <authorList>
            <person name="Nene V."/>
            <person name="Wortman J.R."/>
            <person name="Lawson D."/>
            <person name="Haas B."/>
            <person name="Kodira C."/>
            <person name="Tu Z.J."/>
            <person name="Loftus B."/>
            <person name="Xi Z."/>
            <person name="Megy K."/>
            <person name="Grabherr M."/>
            <person name="Ren Q."/>
            <person name="Zdobnov E.M."/>
            <person name="Lobo N.F."/>
            <person name="Campbell K.S."/>
            <person name="Brown S.E."/>
            <person name="Bonaldo M.F."/>
            <person name="Zhu J."/>
            <person name="Sinkins S.P."/>
            <person name="Hogenkamp D.G."/>
            <person name="Amedeo P."/>
            <person name="Arensburger P."/>
            <person name="Atkinson P.W."/>
            <person name="Bidwell S."/>
            <person name="Biedler J."/>
            <person name="Birney E."/>
            <person name="Bruggner R.V."/>
            <person name="Costas J."/>
            <person name="Coy M.R."/>
            <person name="Crabtree J."/>
            <person name="Crawford M."/>
            <person name="Debruyn B."/>
            <person name="Decaprio D."/>
            <person name="Eiglmeier K."/>
            <person name="Eisenstadt E."/>
            <person name="El-Dorry H."/>
            <person name="Gelbart W.M."/>
            <person name="Gomes S.L."/>
            <person name="Hammond M."/>
            <person name="Hannick L.I."/>
            <person name="Hogan J.R."/>
            <person name="Holmes M.H."/>
            <person name="Jaffe D."/>
            <person name="Johnston J.S."/>
            <person name="Kennedy R.C."/>
            <person name="Koo H."/>
            <person name="Kravitz S."/>
            <person name="Kriventseva E.V."/>
            <person name="Kulp D."/>
            <person name="Labutti K."/>
            <person name="Lee E."/>
            <person name="Li S."/>
            <person name="Lovin D.D."/>
            <person name="Mao C."/>
            <person name="Mauceli E."/>
            <person name="Menck C.F."/>
            <person name="Miller J.R."/>
            <person name="Montgomery P."/>
            <person name="Mori A."/>
            <person name="Nascimento A.L."/>
            <person name="Naveira H.F."/>
            <person name="Nusbaum C."/>
            <person name="O'leary S."/>
            <person name="Orvis J."/>
            <person name="Pertea M."/>
            <person name="Quesneville H."/>
            <person name="Reidenbach K.R."/>
            <person name="Rogers Y.H."/>
            <person name="Roth C.W."/>
            <person name="Schneider J.R."/>
            <person name="Schatz M."/>
            <person name="Shumway M."/>
            <person name="Stanke M."/>
            <person name="Stinson E.O."/>
            <person name="Tubio J.M."/>
            <person name="Vanzee J.P."/>
            <person name="Verjovski-Almeida S."/>
            <person name="Werner D."/>
            <person name="White O."/>
            <person name="Wyder S."/>
            <person name="Zeng Q."/>
            <person name="Zhao Q."/>
            <person name="Zhao Y."/>
            <person name="Hill C.A."/>
            <person name="Raikhel A.S."/>
            <person name="Soares M.B."/>
            <person name="Knudson D.L."/>
            <person name="Lee N.H."/>
            <person name="Galagan J."/>
            <person name="Salzberg S.L."/>
            <person name="Paulsen I.T."/>
            <person name="Dimopoulos G."/>
            <person name="Collins F.H."/>
            <person name="Birren B."/>
            <person name="Fraser-Liggett C.M."/>
            <person name="Severson D.W."/>
        </authorList>
    </citation>
    <scope>NUCLEOTIDE SEQUENCE [LARGE SCALE GENOMIC DNA]</scope>
    <source>
        <strain evidence="2">Liverpool</strain>
    </source>
</reference>
<dbReference type="PaxDb" id="7159-AAEL003962-PA"/>
<evidence type="ECO:0000313" key="3">
    <source>
        <dbReference type="Proteomes" id="UP000682892"/>
    </source>
</evidence>
<gene>
    <name evidence="2" type="ORF">AaeL_AAEL003962</name>
</gene>
<sequence length="174" mass="19689">MEVSCDQSNGLRPNDKPLSKFLVVEFTDDNVHLVGLFLFFYSLLAEQGPFFYSIGSSIGDFHGQAHQKTPRHASLGQNWETRRSVALSAYCSIVRPVFLVKPSPSTILPRHARSNHLVIAPRQIRHVDCWPYQSADLIITIVQLPHHGRIIRRRDLGGPWAPPLPTTDKDSSRR</sequence>
<dbReference type="EMBL" id="CH477287">
    <property type="protein sequence ID" value="EAT44697.1"/>
    <property type="molecule type" value="Genomic_DNA"/>
</dbReference>
<organism evidence="2 3">
    <name type="scientific">Aedes aegypti</name>
    <name type="common">Yellowfever mosquito</name>
    <name type="synonym">Culex aegypti</name>
    <dbReference type="NCBI Taxonomy" id="7159"/>
    <lineage>
        <taxon>Eukaryota</taxon>
        <taxon>Metazoa</taxon>
        <taxon>Ecdysozoa</taxon>
        <taxon>Arthropoda</taxon>
        <taxon>Hexapoda</taxon>
        <taxon>Insecta</taxon>
        <taxon>Pterygota</taxon>
        <taxon>Neoptera</taxon>
        <taxon>Endopterygota</taxon>
        <taxon>Diptera</taxon>
        <taxon>Nematocera</taxon>
        <taxon>Culicoidea</taxon>
        <taxon>Culicidae</taxon>
        <taxon>Culicinae</taxon>
        <taxon>Aedini</taxon>
        <taxon>Aedes</taxon>
        <taxon>Stegomyia</taxon>
    </lineage>
</organism>
<dbReference type="Proteomes" id="UP000682892">
    <property type="component" value="Unassembled WGS sequence"/>
</dbReference>
<protein>
    <submittedName>
        <fullName evidence="2">AAEL003962-PA</fullName>
    </submittedName>
</protein>
<accession>Q17E41</accession>
<dbReference type="HOGENOM" id="CLU_1541344_0_0_1"/>
<reference evidence="2" key="1">
    <citation type="submission" date="2005-10" db="EMBL/GenBank/DDBJ databases">
        <authorList>
            <person name="Loftus B.J."/>
            <person name="Nene V.M."/>
            <person name="Hannick L.I."/>
            <person name="Bidwell S."/>
            <person name="Haas B."/>
            <person name="Amedeo P."/>
            <person name="Orvis J."/>
            <person name="Wortman J.R."/>
            <person name="White O.R."/>
            <person name="Salzberg S."/>
            <person name="Shumway M."/>
            <person name="Koo H."/>
            <person name="Zhao Y."/>
            <person name="Holmes M."/>
            <person name="Miller J."/>
            <person name="Schatz M."/>
            <person name="Pop M."/>
            <person name="Pai G."/>
            <person name="Utterback T."/>
            <person name="Rogers Y.-H."/>
            <person name="Kravitz S."/>
            <person name="Fraser C.M."/>
        </authorList>
    </citation>
    <scope>NUCLEOTIDE SEQUENCE</scope>
    <source>
        <strain evidence="2">Liverpool</strain>
    </source>
</reference>
<name>Q17E41_AEDAE</name>
<dbReference type="AlphaFoldDB" id="Q17E41"/>
<evidence type="ECO:0000313" key="2">
    <source>
        <dbReference type="EMBL" id="EAT44697.1"/>
    </source>
</evidence>